<dbReference type="AlphaFoldDB" id="A0A9Q0EKU0"/>
<reference evidence="9" key="1">
    <citation type="submission" date="2022-07" db="EMBL/GenBank/DDBJ databases">
        <title>Chromosome-level genome of Muraenolepis orangiensis.</title>
        <authorList>
            <person name="Kim J."/>
        </authorList>
    </citation>
    <scope>NUCLEOTIDE SEQUENCE</scope>
    <source>
        <strain evidence="9">KU_S4_2022</strain>
        <tissue evidence="9">Muscle</tissue>
    </source>
</reference>
<feature type="region of interest" description="Disordered" evidence="6">
    <location>
        <begin position="162"/>
        <end position="183"/>
    </location>
</feature>
<keyword evidence="3" id="KW-0964">Secreted</keyword>
<evidence type="ECO:0000256" key="6">
    <source>
        <dbReference type="SAM" id="MobiDB-lite"/>
    </source>
</evidence>
<keyword evidence="10" id="KW-1185">Reference proteome</keyword>
<dbReference type="GO" id="GO:0006874">
    <property type="term" value="P:intracellular calcium ion homeostasis"/>
    <property type="evidence" value="ECO:0007669"/>
    <property type="project" value="TreeGrafter"/>
</dbReference>
<dbReference type="InterPro" id="IPR019764">
    <property type="entry name" value="Endothelin_toxin_CS"/>
</dbReference>
<comment type="similarity">
    <text evidence="2">Belongs to the endothelin/sarafotoxin family.</text>
</comment>
<dbReference type="InterPro" id="IPR001928">
    <property type="entry name" value="Endothln-like_toxin"/>
</dbReference>
<comment type="subcellular location">
    <subcellularLocation>
        <location evidence="1">Secreted</location>
    </subcellularLocation>
</comment>
<gene>
    <name evidence="9" type="ORF">NHX12_023993</name>
</gene>
<dbReference type="PANTHER" id="PTHR13874">
    <property type="entry name" value="ENDOTHELIN"/>
    <property type="match status" value="1"/>
</dbReference>
<keyword evidence="4" id="KW-0838">Vasoactive</keyword>
<dbReference type="GO" id="GO:0005615">
    <property type="term" value="C:extracellular space"/>
    <property type="evidence" value="ECO:0007669"/>
    <property type="project" value="TreeGrafter"/>
</dbReference>
<evidence type="ECO:0000256" key="2">
    <source>
        <dbReference type="ARBA" id="ARBA00010959"/>
    </source>
</evidence>
<evidence type="ECO:0000256" key="1">
    <source>
        <dbReference type="ARBA" id="ARBA00004613"/>
    </source>
</evidence>
<dbReference type="PANTHER" id="PTHR13874:SF9">
    <property type="entry name" value="ENDOTHELIN-2"/>
    <property type="match status" value="1"/>
</dbReference>
<keyword evidence="7" id="KW-0732">Signal</keyword>
<dbReference type="GO" id="GO:0005179">
    <property type="term" value="F:hormone activity"/>
    <property type="evidence" value="ECO:0007669"/>
    <property type="project" value="TreeGrafter"/>
</dbReference>
<dbReference type="GO" id="GO:0014826">
    <property type="term" value="P:vein smooth muscle contraction"/>
    <property type="evidence" value="ECO:0007669"/>
    <property type="project" value="TreeGrafter"/>
</dbReference>
<feature type="signal peptide" evidence="7">
    <location>
        <begin position="1"/>
        <end position="27"/>
    </location>
</feature>
<dbReference type="Proteomes" id="UP001148018">
    <property type="component" value="Unassembled WGS sequence"/>
</dbReference>
<evidence type="ECO:0000256" key="5">
    <source>
        <dbReference type="ARBA" id="ARBA00023322"/>
    </source>
</evidence>
<dbReference type="GO" id="GO:0003100">
    <property type="term" value="P:regulation of systemic arterial blood pressure by endothelin"/>
    <property type="evidence" value="ECO:0007669"/>
    <property type="project" value="TreeGrafter"/>
</dbReference>
<dbReference type="GO" id="GO:0031708">
    <property type="term" value="F:endothelin B receptor binding"/>
    <property type="evidence" value="ECO:0007669"/>
    <property type="project" value="TreeGrafter"/>
</dbReference>
<dbReference type="Pfam" id="PF00322">
    <property type="entry name" value="Endothelin"/>
    <property type="match status" value="1"/>
</dbReference>
<feature type="domain" description="Endothelin-like toxin" evidence="8">
    <location>
        <begin position="99"/>
        <end position="121"/>
    </location>
</feature>
<evidence type="ECO:0000313" key="9">
    <source>
        <dbReference type="EMBL" id="KAJ3609472.1"/>
    </source>
</evidence>
<dbReference type="PROSITE" id="PS00270">
    <property type="entry name" value="ENDOTHELIN"/>
    <property type="match status" value="1"/>
</dbReference>
<evidence type="ECO:0000313" key="10">
    <source>
        <dbReference type="Proteomes" id="UP001148018"/>
    </source>
</evidence>
<feature type="compositionally biased region" description="Basic and acidic residues" evidence="6">
    <location>
        <begin position="170"/>
        <end position="183"/>
    </location>
</feature>
<dbReference type="SMART" id="SM00272">
    <property type="entry name" value="END"/>
    <property type="match status" value="2"/>
</dbReference>
<organism evidence="9 10">
    <name type="scientific">Muraenolepis orangiensis</name>
    <name type="common">Patagonian moray cod</name>
    <dbReference type="NCBI Taxonomy" id="630683"/>
    <lineage>
        <taxon>Eukaryota</taxon>
        <taxon>Metazoa</taxon>
        <taxon>Chordata</taxon>
        <taxon>Craniata</taxon>
        <taxon>Vertebrata</taxon>
        <taxon>Euteleostomi</taxon>
        <taxon>Actinopterygii</taxon>
        <taxon>Neopterygii</taxon>
        <taxon>Teleostei</taxon>
        <taxon>Neoteleostei</taxon>
        <taxon>Acanthomorphata</taxon>
        <taxon>Zeiogadaria</taxon>
        <taxon>Gadariae</taxon>
        <taxon>Gadiformes</taxon>
        <taxon>Muraenolepidoidei</taxon>
        <taxon>Muraenolepididae</taxon>
        <taxon>Muraenolepis</taxon>
    </lineage>
</organism>
<keyword evidence="5" id="KW-0839">Vasoconstrictor</keyword>
<comment type="caution">
    <text evidence="9">The sequence shown here is derived from an EMBL/GenBank/DDBJ whole genome shotgun (WGS) entry which is preliminary data.</text>
</comment>
<evidence type="ECO:0000256" key="4">
    <source>
        <dbReference type="ARBA" id="ARBA00022858"/>
    </source>
</evidence>
<dbReference type="InterPro" id="IPR020475">
    <property type="entry name" value="Endothelin"/>
</dbReference>
<protein>
    <recommendedName>
        <fullName evidence="8">Endothelin-like toxin domain-containing protein</fullName>
    </recommendedName>
</protein>
<evidence type="ECO:0000256" key="7">
    <source>
        <dbReference type="SAM" id="SignalP"/>
    </source>
</evidence>
<sequence length="183" mass="20472">MGVMSSSVCRDLLVVVLLFVVMQEGFGLPLSERSESPVQTPSPHHVRTKRCSCNNWHDKECIYFCHLDIIWVNTPSKVLPYGMGSPLSRRRRRRNSNSRCECAKGQADAVCSDFCHYSSENPEIVTENPVKAGIHTDSIKDTGESTLLTSLRSVVSFNPAIAQKKSSKKPSSESETLKSKIWR</sequence>
<proteinExistence type="inferred from homology"/>
<evidence type="ECO:0000259" key="8">
    <source>
        <dbReference type="SMART" id="SM00272"/>
    </source>
</evidence>
<feature type="chain" id="PRO_5040144498" description="Endothelin-like toxin domain-containing protein" evidence="7">
    <location>
        <begin position="28"/>
        <end position="183"/>
    </location>
</feature>
<dbReference type="EMBL" id="JANIIK010000039">
    <property type="protein sequence ID" value="KAJ3609472.1"/>
    <property type="molecule type" value="Genomic_DNA"/>
</dbReference>
<feature type="domain" description="Endothelin-like toxin" evidence="8">
    <location>
        <begin position="50"/>
        <end position="71"/>
    </location>
</feature>
<dbReference type="PRINTS" id="PR00365">
    <property type="entry name" value="ENDOTHELIN"/>
</dbReference>
<evidence type="ECO:0000256" key="3">
    <source>
        <dbReference type="ARBA" id="ARBA00022525"/>
    </source>
</evidence>
<dbReference type="GO" id="GO:0019229">
    <property type="term" value="P:regulation of vasoconstriction"/>
    <property type="evidence" value="ECO:0007669"/>
    <property type="project" value="InterPro"/>
</dbReference>
<dbReference type="OrthoDB" id="8873756at2759"/>
<accession>A0A9Q0EKU0</accession>
<name>A0A9Q0EKU0_9TELE</name>